<dbReference type="AlphaFoldDB" id="A0A1E5WA22"/>
<dbReference type="OrthoDB" id="682707at2759"/>
<accession>A0A1E5WA22</accession>
<sequence length="159" mass="18101">LGVDTTAVTVRRLWELSRAAGIPEQHSSVFTFLCCWQLWKHRNGVVFQSETPCLERILITCKEVAPVWAARLRPAERYVVDSWCNHLSQMKNLSREQTDVKPSPHAVLWAIQGHKMEMKIQVGSLSPVDLQKKEVLCSVNSVLLRVYLSRTLTSANGWC</sequence>
<keyword evidence="2" id="KW-1185">Reference proteome</keyword>
<gene>
    <name evidence="1" type="ORF">BAE44_0004882</name>
</gene>
<protein>
    <submittedName>
        <fullName evidence="1">Uncharacterized protein</fullName>
    </submittedName>
</protein>
<evidence type="ECO:0000313" key="1">
    <source>
        <dbReference type="EMBL" id="OEL34100.1"/>
    </source>
</evidence>
<feature type="non-terminal residue" evidence="1">
    <location>
        <position position="1"/>
    </location>
</feature>
<dbReference type="EMBL" id="LWDX02016501">
    <property type="protein sequence ID" value="OEL34100.1"/>
    <property type="molecule type" value="Genomic_DNA"/>
</dbReference>
<reference evidence="1 2" key="1">
    <citation type="submission" date="2016-09" db="EMBL/GenBank/DDBJ databases">
        <title>The draft genome of Dichanthelium oligosanthes: A C3 panicoid grass species.</title>
        <authorList>
            <person name="Studer A.J."/>
            <person name="Schnable J.C."/>
            <person name="Brutnell T.P."/>
        </authorList>
    </citation>
    <scope>NUCLEOTIDE SEQUENCE [LARGE SCALE GENOMIC DNA]</scope>
    <source>
        <strain evidence="2">cv. Kellogg 1175</strain>
        <tissue evidence="1">Leaf</tissue>
    </source>
</reference>
<dbReference type="Proteomes" id="UP000095767">
    <property type="component" value="Unassembled WGS sequence"/>
</dbReference>
<proteinExistence type="predicted"/>
<name>A0A1E5WA22_9POAL</name>
<evidence type="ECO:0000313" key="2">
    <source>
        <dbReference type="Proteomes" id="UP000095767"/>
    </source>
</evidence>
<comment type="caution">
    <text evidence="1">The sequence shown here is derived from an EMBL/GenBank/DDBJ whole genome shotgun (WGS) entry which is preliminary data.</text>
</comment>
<organism evidence="1 2">
    <name type="scientific">Dichanthelium oligosanthes</name>
    <dbReference type="NCBI Taxonomy" id="888268"/>
    <lineage>
        <taxon>Eukaryota</taxon>
        <taxon>Viridiplantae</taxon>
        <taxon>Streptophyta</taxon>
        <taxon>Embryophyta</taxon>
        <taxon>Tracheophyta</taxon>
        <taxon>Spermatophyta</taxon>
        <taxon>Magnoliopsida</taxon>
        <taxon>Liliopsida</taxon>
        <taxon>Poales</taxon>
        <taxon>Poaceae</taxon>
        <taxon>PACMAD clade</taxon>
        <taxon>Panicoideae</taxon>
        <taxon>Panicodae</taxon>
        <taxon>Paniceae</taxon>
        <taxon>Dichantheliinae</taxon>
        <taxon>Dichanthelium</taxon>
    </lineage>
</organism>